<dbReference type="STRING" id="1238182.C882_2119"/>
<dbReference type="Proteomes" id="UP000009881">
    <property type="component" value="Unassembled WGS sequence"/>
</dbReference>
<keyword evidence="2" id="KW-1185">Reference proteome</keyword>
<accession>K9GLK7</accession>
<dbReference type="EMBL" id="ANHY01000022">
    <property type="protein sequence ID" value="EKV26895.1"/>
    <property type="molecule type" value="Genomic_DNA"/>
</dbReference>
<comment type="caution">
    <text evidence="1">The sequence shown here is derived from an EMBL/GenBank/DDBJ whole genome shotgun (WGS) entry which is preliminary data.</text>
</comment>
<name>K9GLK7_9PROT</name>
<reference evidence="1 2" key="1">
    <citation type="journal article" date="2013" name="Genome Announc.">
        <title>Draft Genome Sequence of an Alphaproteobacterium, Caenispirillum salinarum AK4(T), Isolated from a Solar Saltern.</title>
        <authorList>
            <person name="Khatri I."/>
            <person name="Singh A."/>
            <person name="Korpole S."/>
            <person name="Pinnaka A.K."/>
            <person name="Subramanian S."/>
        </authorList>
    </citation>
    <scope>NUCLEOTIDE SEQUENCE [LARGE SCALE GENOMIC DNA]</scope>
    <source>
        <strain evidence="1 2">AK4</strain>
    </source>
</reference>
<evidence type="ECO:0000313" key="2">
    <source>
        <dbReference type="Proteomes" id="UP000009881"/>
    </source>
</evidence>
<dbReference type="AlphaFoldDB" id="K9GLK7"/>
<protein>
    <submittedName>
        <fullName evidence="1">Uncharacterized protein</fullName>
    </submittedName>
</protein>
<proteinExistence type="predicted"/>
<evidence type="ECO:0000313" key="1">
    <source>
        <dbReference type="EMBL" id="EKV26895.1"/>
    </source>
</evidence>
<gene>
    <name evidence="1" type="ORF">C882_2119</name>
</gene>
<organism evidence="1 2">
    <name type="scientific">Caenispirillum salinarum AK4</name>
    <dbReference type="NCBI Taxonomy" id="1238182"/>
    <lineage>
        <taxon>Bacteria</taxon>
        <taxon>Pseudomonadati</taxon>
        <taxon>Pseudomonadota</taxon>
        <taxon>Alphaproteobacteria</taxon>
        <taxon>Rhodospirillales</taxon>
        <taxon>Novispirillaceae</taxon>
        <taxon>Caenispirillum</taxon>
    </lineage>
</organism>
<sequence>MSADHHTDLFTGHAPGPCLRACRDSVRLVTASGRCGGPDYRSQGRACHVLKDSVRPQAPGGGFAAKARAAGAAARSRALGSG</sequence>